<accession>A0ABQ9J928</accession>
<dbReference type="PANTHER" id="PTHR24088">
    <property type="entry name" value="28S RIBOSOMAL PROTEIN S17, MITOCHONDRIAL"/>
    <property type="match status" value="1"/>
</dbReference>
<keyword evidence="1" id="KW-0472">Membrane</keyword>
<dbReference type="EMBL" id="JAPWTJ010000950">
    <property type="protein sequence ID" value="KAJ8974671.1"/>
    <property type="molecule type" value="Genomic_DNA"/>
</dbReference>
<comment type="caution">
    <text evidence="2">The sequence shown here is derived from an EMBL/GenBank/DDBJ whole genome shotgun (WGS) entry which is preliminary data.</text>
</comment>
<dbReference type="Gene3D" id="2.40.50.140">
    <property type="entry name" value="Nucleic acid-binding proteins"/>
    <property type="match status" value="1"/>
</dbReference>
<organism evidence="2 3">
    <name type="scientific">Molorchus minor</name>
    <dbReference type="NCBI Taxonomy" id="1323400"/>
    <lineage>
        <taxon>Eukaryota</taxon>
        <taxon>Metazoa</taxon>
        <taxon>Ecdysozoa</taxon>
        <taxon>Arthropoda</taxon>
        <taxon>Hexapoda</taxon>
        <taxon>Insecta</taxon>
        <taxon>Pterygota</taxon>
        <taxon>Neoptera</taxon>
        <taxon>Endopterygota</taxon>
        <taxon>Coleoptera</taxon>
        <taxon>Polyphaga</taxon>
        <taxon>Cucujiformia</taxon>
        <taxon>Chrysomeloidea</taxon>
        <taxon>Cerambycidae</taxon>
        <taxon>Lamiinae</taxon>
        <taxon>Monochamini</taxon>
        <taxon>Molorchus</taxon>
    </lineage>
</organism>
<keyword evidence="3" id="KW-1185">Reference proteome</keyword>
<protein>
    <recommendedName>
        <fullName evidence="4">Mitochondrial ribosomal protein s17</fullName>
    </recommendedName>
</protein>
<dbReference type="InterPro" id="IPR012340">
    <property type="entry name" value="NA-bd_OB-fold"/>
</dbReference>
<feature type="non-terminal residue" evidence="2">
    <location>
        <position position="1"/>
    </location>
</feature>
<keyword evidence="1" id="KW-0812">Transmembrane</keyword>
<evidence type="ECO:0000313" key="3">
    <source>
        <dbReference type="Proteomes" id="UP001162164"/>
    </source>
</evidence>
<proteinExistence type="predicted"/>
<reference evidence="2" key="1">
    <citation type="journal article" date="2023" name="Insect Mol. Biol.">
        <title>Genome sequencing provides insights into the evolution of gene families encoding plant cell wall-degrading enzymes in longhorned beetles.</title>
        <authorList>
            <person name="Shin N.R."/>
            <person name="Okamura Y."/>
            <person name="Kirsch R."/>
            <person name="Pauchet Y."/>
        </authorList>
    </citation>
    <scope>NUCLEOTIDE SEQUENCE</scope>
    <source>
        <strain evidence="2">MMC_N1</strain>
    </source>
</reference>
<evidence type="ECO:0000313" key="2">
    <source>
        <dbReference type="EMBL" id="KAJ8974671.1"/>
    </source>
</evidence>
<name>A0ABQ9J928_9CUCU</name>
<sequence>RKRVKVVFKIVELVVAVVETLEHIYSKVIVIKQIMGHVYARPHHMLQTEEEVLDIVEDDPSTSTREIARQVNVKNTTFLAAWYFRLHWKSVFLLILLIWEMALPKASSTFMLLGTCVPCLKQGAAKFKIKRLEMDENLLMYFPKHEFIYAHDPDKKCKTGDIVLIEQLPQKLTRLITHKVKEVIYPLGDITDPLSGKKVVVGKYRDHIEAVNNIYGKRPNAFDYDKAPPRGWQEDKKDFTHVETYIKYHETGEDDPYAV</sequence>
<dbReference type="SUPFAM" id="SSF50249">
    <property type="entry name" value="Nucleic acid-binding proteins"/>
    <property type="match status" value="1"/>
</dbReference>
<gene>
    <name evidence="2" type="ORF">NQ317_018509</name>
</gene>
<dbReference type="PANTHER" id="PTHR24088:SF0">
    <property type="entry name" value="SMALL RIBOSOMAL SUBUNIT PROTEIN US17M"/>
    <property type="match status" value="1"/>
</dbReference>
<dbReference type="Proteomes" id="UP001162164">
    <property type="component" value="Unassembled WGS sequence"/>
</dbReference>
<keyword evidence="1" id="KW-1133">Transmembrane helix</keyword>
<evidence type="ECO:0000256" key="1">
    <source>
        <dbReference type="SAM" id="Phobius"/>
    </source>
</evidence>
<evidence type="ECO:0008006" key="4">
    <source>
        <dbReference type="Google" id="ProtNLM"/>
    </source>
</evidence>
<dbReference type="InterPro" id="IPR039193">
    <property type="entry name" value="Ribosomal_uS17m_metazoa"/>
</dbReference>
<feature type="transmembrane region" description="Helical" evidence="1">
    <location>
        <begin position="91"/>
        <end position="113"/>
    </location>
</feature>